<dbReference type="AlphaFoldDB" id="A0A8H5PTN2"/>
<reference evidence="1 2" key="1">
    <citation type="submission" date="2020-05" db="EMBL/GenBank/DDBJ databases">
        <title>Identification and distribution of gene clusters putatively required for synthesis of sphingolipid metabolism inhibitors in phylogenetically diverse species of the filamentous fungus Fusarium.</title>
        <authorList>
            <person name="Kim H.-S."/>
            <person name="Busman M."/>
            <person name="Brown D.W."/>
            <person name="Divon H."/>
            <person name="Uhlig S."/>
            <person name="Proctor R.H."/>
        </authorList>
    </citation>
    <scope>NUCLEOTIDE SEQUENCE [LARGE SCALE GENOMIC DNA]</scope>
    <source>
        <strain evidence="1 2">NRRL 36939</strain>
    </source>
</reference>
<proteinExistence type="predicted"/>
<keyword evidence="2" id="KW-1185">Reference proteome</keyword>
<dbReference type="OrthoDB" id="6513042at2759"/>
<evidence type="ECO:0000313" key="1">
    <source>
        <dbReference type="EMBL" id="KAF5602257.1"/>
    </source>
</evidence>
<comment type="caution">
    <text evidence="1">The sequence shown here is derived from an EMBL/GenBank/DDBJ whole genome shotgun (WGS) entry which is preliminary data.</text>
</comment>
<organism evidence="1 2">
    <name type="scientific">Fusarium pseudocircinatum</name>
    <dbReference type="NCBI Taxonomy" id="56676"/>
    <lineage>
        <taxon>Eukaryota</taxon>
        <taxon>Fungi</taxon>
        <taxon>Dikarya</taxon>
        <taxon>Ascomycota</taxon>
        <taxon>Pezizomycotina</taxon>
        <taxon>Sordariomycetes</taxon>
        <taxon>Hypocreomycetidae</taxon>
        <taxon>Hypocreales</taxon>
        <taxon>Nectriaceae</taxon>
        <taxon>Fusarium</taxon>
        <taxon>Fusarium fujikuroi species complex</taxon>
    </lineage>
</organism>
<accession>A0A8H5PTN2</accession>
<protein>
    <submittedName>
        <fullName evidence="1">Uncharacterized protein</fullName>
    </submittedName>
</protein>
<dbReference type="Proteomes" id="UP000546213">
    <property type="component" value="Unassembled WGS sequence"/>
</dbReference>
<name>A0A8H5PTN2_9HYPO</name>
<dbReference type="EMBL" id="JAAOAS010000039">
    <property type="protein sequence ID" value="KAF5602257.1"/>
    <property type="molecule type" value="Genomic_DNA"/>
</dbReference>
<gene>
    <name evidence="1" type="ORF">FPCIR_1986</name>
</gene>
<sequence length="299" mass="32956">MGKLSLVIWRIAHPALRGDLNEVKVDFTLKERDEKHCTGSVILKAVPLTFATCEELKGVGIGNRIALCLTRLTGPGHKFNPIAYDDCETAKESRRDNLHLHLESALHGDMQRVNAIYHLINGPVLPAAKKRDPQAILKWLLFNKLLIGRGLWDLEKDEEKGISTPGLSESVAEEVEVRSSGALAQVSTFFLQLYQADLGPYLFQSQLRTDNNLIYLVREQLVIHMDLLYVLMYLFGASEQGMGVDVVSRGERVVLDNILKLSQTGGYTCEGRTLNGSCGNTGSGAGVASRLPGIDNIQE</sequence>
<evidence type="ECO:0000313" key="2">
    <source>
        <dbReference type="Proteomes" id="UP000546213"/>
    </source>
</evidence>